<feature type="transmembrane region" description="Helical" evidence="1">
    <location>
        <begin position="136"/>
        <end position="156"/>
    </location>
</feature>
<feature type="transmembrane region" description="Helical" evidence="1">
    <location>
        <begin position="168"/>
        <end position="192"/>
    </location>
</feature>
<keyword evidence="3" id="KW-1185">Reference proteome</keyword>
<dbReference type="Proteomes" id="UP000268233">
    <property type="component" value="Unassembled WGS sequence"/>
</dbReference>
<gene>
    <name evidence="2" type="ORF">BDK61_4309</name>
</gene>
<proteinExistence type="predicted"/>
<comment type="caution">
    <text evidence="2">The sequence shown here is derived from an EMBL/GenBank/DDBJ whole genome shotgun (WGS) entry which is preliminary data.</text>
</comment>
<organism evidence="2 3">
    <name type="scientific">Haloarcula quadrata</name>
    <dbReference type="NCBI Taxonomy" id="182779"/>
    <lineage>
        <taxon>Archaea</taxon>
        <taxon>Methanobacteriati</taxon>
        <taxon>Methanobacteriota</taxon>
        <taxon>Stenosarchaea group</taxon>
        <taxon>Halobacteria</taxon>
        <taxon>Halobacteriales</taxon>
        <taxon>Haloarculaceae</taxon>
        <taxon>Haloarcula</taxon>
    </lineage>
</organism>
<accession>A0A495QQM0</accession>
<keyword evidence="1" id="KW-0812">Transmembrane</keyword>
<sequence length="219" mass="24790">MAYKRLYIEPHSEERRSERVVRVSRSHRSVVDDRSYQLIHNIPGSYTDEQILNVLRKADRPFIQTRRVVDELGCSQRTAQKRLNQPEGESRVRSEEFGQGKLWWLDESEPDEPVEEAGAKYFRLSMTLDGYATNMLYTWLGLFGMSGFLLLVYLTARAQAVTVPVFGVGGIAYTAFPIATAGGIGVGVWGCLRGINSFLRTALKREWIGTVGVWTRVTP</sequence>
<evidence type="ECO:0000313" key="2">
    <source>
        <dbReference type="EMBL" id="RKS75792.1"/>
    </source>
</evidence>
<dbReference type="EMBL" id="RBWW01000003">
    <property type="protein sequence ID" value="RKS75792.1"/>
    <property type="molecule type" value="Genomic_DNA"/>
</dbReference>
<evidence type="ECO:0000256" key="1">
    <source>
        <dbReference type="SAM" id="Phobius"/>
    </source>
</evidence>
<name>A0A495QQM0_9EURY</name>
<evidence type="ECO:0000313" key="3">
    <source>
        <dbReference type="Proteomes" id="UP000268233"/>
    </source>
</evidence>
<protein>
    <submittedName>
        <fullName evidence="2">Uncharacterized protein</fullName>
    </submittedName>
</protein>
<reference evidence="2 3" key="1">
    <citation type="submission" date="2018-10" db="EMBL/GenBank/DDBJ databases">
        <title>Genomic Encyclopedia of Archaeal and Bacterial Type Strains, Phase II (KMG-II): from individual species to whole genera.</title>
        <authorList>
            <person name="Goeker M."/>
        </authorList>
    </citation>
    <scope>NUCLEOTIDE SEQUENCE [LARGE SCALE GENOMIC DNA]</scope>
    <source>
        <strain evidence="2 3">DSM 11927</strain>
    </source>
</reference>
<keyword evidence="1" id="KW-1133">Transmembrane helix</keyword>
<dbReference type="RefSeq" id="WP_121304509.1">
    <property type="nucleotide sequence ID" value="NZ_RBWW01000003.1"/>
</dbReference>
<dbReference type="AlphaFoldDB" id="A0A495QQM0"/>
<keyword evidence="1" id="KW-0472">Membrane</keyword>